<name>A0A2U2HES4_9BURK</name>
<dbReference type="AlphaFoldDB" id="A0A2U2HES4"/>
<dbReference type="Proteomes" id="UP000241421">
    <property type="component" value="Unassembled WGS sequence"/>
</dbReference>
<evidence type="ECO:0000256" key="1">
    <source>
        <dbReference type="SAM" id="MobiDB-lite"/>
    </source>
</evidence>
<organism evidence="3 4">
    <name type="scientific">Massilia glaciei</name>
    <dbReference type="NCBI Taxonomy" id="1524097"/>
    <lineage>
        <taxon>Bacteria</taxon>
        <taxon>Pseudomonadati</taxon>
        <taxon>Pseudomonadota</taxon>
        <taxon>Betaproteobacteria</taxon>
        <taxon>Burkholderiales</taxon>
        <taxon>Oxalobacteraceae</taxon>
        <taxon>Telluria group</taxon>
        <taxon>Massilia</taxon>
    </lineage>
</organism>
<proteinExistence type="predicted"/>
<evidence type="ECO:0000313" key="3">
    <source>
        <dbReference type="EMBL" id="PWF42268.1"/>
    </source>
</evidence>
<feature type="region of interest" description="Disordered" evidence="1">
    <location>
        <begin position="85"/>
        <end position="119"/>
    </location>
</feature>
<keyword evidence="4" id="KW-1185">Reference proteome</keyword>
<keyword evidence="2" id="KW-0472">Membrane</keyword>
<accession>A0A2U2HES4</accession>
<gene>
    <name evidence="3" type="ORF">C7C56_023075</name>
</gene>
<keyword evidence="2" id="KW-0812">Transmembrane</keyword>
<sequence length="119" mass="11578">MSAAGVTPVLGAAMVAAVAGGIWLALTWHGAGAGPVDAPPRQVVAAIAAAVVAAPAPQRAGAPAPQGAAAPVVVSKRASPFGIVPKGTVVEDDQPAPPSAGAQAVPRRLESDYPRHSGR</sequence>
<reference evidence="3 4" key="1">
    <citation type="submission" date="2018-04" db="EMBL/GenBank/DDBJ databases">
        <title>Massilia violaceinigra sp. nov., a novel purple-pigmented bacterium isolated from Tianshan glacier, Xinjiang, China.</title>
        <authorList>
            <person name="Wang H."/>
        </authorList>
    </citation>
    <scope>NUCLEOTIDE SEQUENCE [LARGE SCALE GENOMIC DNA]</scope>
    <source>
        <strain evidence="3 4">B448-2</strain>
    </source>
</reference>
<protein>
    <submittedName>
        <fullName evidence="3">Uncharacterized protein</fullName>
    </submittedName>
</protein>
<evidence type="ECO:0000313" key="4">
    <source>
        <dbReference type="Proteomes" id="UP000241421"/>
    </source>
</evidence>
<keyword evidence="2" id="KW-1133">Transmembrane helix</keyword>
<dbReference type="RefSeq" id="WP_106759708.1">
    <property type="nucleotide sequence ID" value="NZ_PXWF02000299.1"/>
</dbReference>
<feature type="compositionally biased region" description="Basic and acidic residues" evidence="1">
    <location>
        <begin position="107"/>
        <end position="119"/>
    </location>
</feature>
<feature type="transmembrane region" description="Helical" evidence="2">
    <location>
        <begin position="6"/>
        <end position="26"/>
    </location>
</feature>
<evidence type="ECO:0000256" key="2">
    <source>
        <dbReference type="SAM" id="Phobius"/>
    </source>
</evidence>
<comment type="caution">
    <text evidence="3">The sequence shown here is derived from an EMBL/GenBank/DDBJ whole genome shotgun (WGS) entry which is preliminary data.</text>
</comment>
<dbReference type="EMBL" id="PXWF02000299">
    <property type="protein sequence ID" value="PWF42268.1"/>
    <property type="molecule type" value="Genomic_DNA"/>
</dbReference>